<keyword evidence="3" id="KW-1185">Reference proteome</keyword>
<feature type="compositionally biased region" description="Basic and acidic residues" evidence="1">
    <location>
        <begin position="579"/>
        <end position="593"/>
    </location>
</feature>
<dbReference type="OrthoDB" id="7231451at2"/>
<proteinExistence type="predicted"/>
<reference evidence="2 3" key="1">
    <citation type="submission" date="2017-08" db="EMBL/GenBank/DDBJ databases">
        <authorList>
            <person name="de Groot N.N."/>
        </authorList>
    </citation>
    <scope>NUCLEOTIDE SEQUENCE [LARGE SCALE GENOMIC DNA]</scope>
    <source>
        <strain evidence="2 3">JC85</strain>
    </source>
</reference>
<sequence length="776" mass="85473">MSEPTTSKTQWSNLHGGPLALLQAAYAYGIDAWQRAILYADIERQVGDQYRDKLREGSPGVLNFPFEFVMSGADLPRPTNYALVRIIPPAGQAADETRRPFVVIDPRAGHGPGIGGFKPDSEIGAAIKAGHPCYFVGFLPDPVPGQTIEDVMRTFAAFVERVAGLHPGSEGKPAVIGNCQAGWQLLMAAAVWPELFGPLIVAGTPLSYWAGDNPMRYAGGLLGGSWLTALTSDIGAGRFDGAWLVENFENLDPANTLWSKQYNVYAKADTEAERYIDFEKYWGGYVFLNDVEMQYIVDNLFVGNKLSTAQLMTSDGLRIDLRNIRSPIVVFCSYGDNITPPPQALGWITDLYRSDEEVLSHDQTILYTTHDSIGHLGIFVSSSVGQKEHRKFASMIDQIDLFPAGIFRASVDTTPEGARNFADPYLMSIRRSSVEEVRDIVRPDPESDRRFAAAARVSDINVALYRNTLQPWIRAFSTSYSARWMQALHPLRASFELWSSDHPLASTVSELASEVRQNRQLAPSDNPFLVMEQDVSRAVEHFLDRYRDHRDQIYAMWFGVLYGSPGLKALAGQTLDDDQPARPHPGDTPEHHEMVGRTIARLDARLNEGGLPEAALRALFYVLDRRGGIDERHYHHAARFREKDVVTGYDAGSFRFLVREQALLLAYKGNAAVEALPALLDGADADEIDRVSMVISELAYAGGETLAIAGDAALKRVTQMFVYAAEKARQAKAVATEPASATGSEPAAPSAPMTRAPTTATSEAKYPSKRGRPRKT</sequence>
<protein>
    <submittedName>
        <fullName evidence="2">Uncharacterized protein DUF3141</fullName>
    </submittedName>
</protein>
<evidence type="ECO:0000256" key="1">
    <source>
        <dbReference type="SAM" id="MobiDB-lite"/>
    </source>
</evidence>
<dbReference type="Proteomes" id="UP000219167">
    <property type="component" value="Unassembled WGS sequence"/>
</dbReference>
<dbReference type="RefSeq" id="WP_080723203.1">
    <property type="nucleotide sequence ID" value="NZ_OBQD01000025.1"/>
</dbReference>
<gene>
    <name evidence="2" type="ORF">SAMN05892877_12554</name>
</gene>
<dbReference type="AlphaFoldDB" id="A0A285UYK5"/>
<feature type="region of interest" description="Disordered" evidence="1">
    <location>
        <begin position="733"/>
        <end position="776"/>
    </location>
</feature>
<evidence type="ECO:0000313" key="2">
    <source>
        <dbReference type="EMBL" id="SOC46974.1"/>
    </source>
</evidence>
<name>A0A285UYK5_9HYPH</name>
<dbReference type="InterPro" id="IPR029058">
    <property type="entry name" value="AB_hydrolase_fold"/>
</dbReference>
<dbReference type="PANTHER" id="PTHR36837">
    <property type="entry name" value="POLY(3-HYDROXYALKANOATE) POLYMERASE SUBUNIT PHAC"/>
    <property type="match status" value="1"/>
</dbReference>
<dbReference type="SUPFAM" id="SSF53474">
    <property type="entry name" value="alpha/beta-Hydrolases"/>
    <property type="match status" value="1"/>
</dbReference>
<dbReference type="Pfam" id="PF11339">
    <property type="entry name" value="DUF3141"/>
    <property type="match status" value="1"/>
</dbReference>
<evidence type="ECO:0000313" key="3">
    <source>
        <dbReference type="Proteomes" id="UP000219167"/>
    </source>
</evidence>
<dbReference type="PANTHER" id="PTHR36837:SF2">
    <property type="entry name" value="POLY(3-HYDROXYALKANOATE) POLYMERASE SUBUNIT PHAC"/>
    <property type="match status" value="1"/>
</dbReference>
<feature type="compositionally biased region" description="Basic residues" evidence="1">
    <location>
        <begin position="767"/>
        <end position="776"/>
    </location>
</feature>
<dbReference type="EMBL" id="OBQD01000025">
    <property type="protein sequence ID" value="SOC46974.1"/>
    <property type="molecule type" value="Genomic_DNA"/>
</dbReference>
<feature type="region of interest" description="Disordered" evidence="1">
    <location>
        <begin position="572"/>
        <end position="593"/>
    </location>
</feature>
<accession>A0A285UYK5</accession>
<dbReference type="InterPro" id="IPR024501">
    <property type="entry name" value="DUF3141"/>
</dbReference>
<dbReference type="Gene3D" id="3.40.50.1820">
    <property type="entry name" value="alpha/beta hydrolase"/>
    <property type="match status" value="1"/>
</dbReference>
<dbReference type="InterPro" id="IPR051321">
    <property type="entry name" value="PHA/PHB_synthase"/>
</dbReference>
<organism evidence="2 3">
    <name type="scientific">Rhizobium subbaraonis</name>
    <dbReference type="NCBI Taxonomy" id="908946"/>
    <lineage>
        <taxon>Bacteria</taxon>
        <taxon>Pseudomonadati</taxon>
        <taxon>Pseudomonadota</taxon>
        <taxon>Alphaproteobacteria</taxon>
        <taxon>Hyphomicrobiales</taxon>
        <taxon>Rhizobiaceae</taxon>
        <taxon>Rhizobium/Agrobacterium group</taxon>
        <taxon>Rhizobium</taxon>
    </lineage>
</organism>